<feature type="domain" description="CAAX prenyl protease 2/Lysostaphin resistance protein A-like" evidence="2">
    <location>
        <begin position="183"/>
        <end position="283"/>
    </location>
</feature>
<dbReference type="VEuPathDB" id="FungiDB:HpaG811674"/>
<evidence type="ECO:0000256" key="1">
    <source>
        <dbReference type="SAM" id="Phobius"/>
    </source>
</evidence>
<dbReference type="GO" id="GO:0080120">
    <property type="term" value="P:CAAX-box protein maturation"/>
    <property type="evidence" value="ECO:0007669"/>
    <property type="project" value="UniProtKB-ARBA"/>
</dbReference>
<feature type="transmembrane region" description="Helical" evidence="1">
    <location>
        <begin position="93"/>
        <end position="115"/>
    </location>
</feature>
<protein>
    <recommendedName>
        <fullName evidence="2">CAAX prenyl protease 2/Lysostaphin resistance protein A-like domain-containing protein</fullName>
    </recommendedName>
</protein>
<evidence type="ECO:0000313" key="4">
    <source>
        <dbReference type="Proteomes" id="UP000011713"/>
    </source>
</evidence>
<dbReference type="Proteomes" id="UP000011713">
    <property type="component" value="Unassembled WGS sequence"/>
</dbReference>
<feature type="transmembrane region" description="Helical" evidence="1">
    <location>
        <begin position="41"/>
        <end position="73"/>
    </location>
</feature>
<keyword evidence="1" id="KW-0812">Transmembrane</keyword>
<dbReference type="PANTHER" id="PTHR36435:SF1">
    <property type="entry name" value="CAAX AMINO TERMINAL PROTEASE FAMILY PROTEIN"/>
    <property type="match status" value="1"/>
</dbReference>
<dbReference type="EMBL" id="JH598047">
    <property type="status" value="NOT_ANNOTATED_CDS"/>
    <property type="molecule type" value="Genomic_DNA"/>
</dbReference>
<dbReference type="OMA" id="VSWSNVE"/>
<feature type="transmembrane region" description="Helical" evidence="1">
    <location>
        <begin position="250"/>
        <end position="279"/>
    </location>
</feature>
<reference evidence="3" key="2">
    <citation type="submission" date="2015-06" db="UniProtKB">
        <authorList>
            <consortium name="EnsemblProtists"/>
        </authorList>
    </citation>
    <scope>IDENTIFICATION</scope>
    <source>
        <strain evidence="3">Emoy2</strain>
    </source>
</reference>
<dbReference type="eggNOG" id="ENOG502S6GY">
    <property type="taxonomic scope" value="Eukaryota"/>
</dbReference>
<dbReference type="Pfam" id="PF02517">
    <property type="entry name" value="Rce1-like"/>
    <property type="match status" value="1"/>
</dbReference>
<dbReference type="InterPro" id="IPR003675">
    <property type="entry name" value="Rce1/LyrA-like_dom"/>
</dbReference>
<proteinExistence type="predicted"/>
<dbReference type="PANTHER" id="PTHR36435">
    <property type="entry name" value="SLR1288 PROTEIN"/>
    <property type="match status" value="1"/>
</dbReference>
<dbReference type="GO" id="GO:0004175">
    <property type="term" value="F:endopeptidase activity"/>
    <property type="evidence" value="ECO:0007669"/>
    <property type="project" value="UniProtKB-ARBA"/>
</dbReference>
<keyword evidence="4" id="KW-1185">Reference proteome</keyword>
<dbReference type="AlphaFoldDB" id="M4BYM6"/>
<name>M4BYM6_HYAAE</name>
<accession>M4BYM6</accession>
<keyword evidence="1" id="KW-0472">Membrane</keyword>
<dbReference type="EnsemblProtists" id="HpaT811674">
    <property type="protein sequence ID" value="HpaP811674"/>
    <property type="gene ID" value="HpaG811674"/>
</dbReference>
<dbReference type="HOGENOM" id="CLU_1009980_0_0_1"/>
<reference evidence="4" key="1">
    <citation type="journal article" date="2010" name="Science">
        <title>Signatures of adaptation to obligate biotrophy in the Hyaloperonospora arabidopsidis genome.</title>
        <authorList>
            <person name="Baxter L."/>
            <person name="Tripathy S."/>
            <person name="Ishaque N."/>
            <person name="Boot N."/>
            <person name="Cabral A."/>
            <person name="Kemen E."/>
            <person name="Thines M."/>
            <person name="Ah-Fong A."/>
            <person name="Anderson R."/>
            <person name="Badejoko W."/>
            <person name="Bittner-Eddy P."/>
            <person name="Boore J.L."/>
            <person name="Chibucos M.C."/>
            <person name="Coates M."/>
            <person name="Dehal P."/>
            <person name="Delehaunty K."/>
            <person name="Dong S."/>
            <person name="Downton P."/>
            <person name="Dumas B."/>
            <person name="Fabro G."/>
            <person name="Fronick C."/>
            <person name="Fuerstenberg S.I."/>
            <person name="Fulton L."/>
            <person name="Gaulin E."/>
            <person name="Govers F."/>
            <person name="Hughes L."/>
            <person name="Humphray S."/>
            <person name="Jiang R.H."/>
            <person name="Judelson H."/>
            <person name="Kamoun S."/>
            <person name="Kyung K."/>
            <person name="Meijer H."/>
            <person name="Minx P."/>
            <person name="Morris P."/>
            <person name="Nelson J."/>
            <person name="Phuntumart V."/>
            <person name="Qutob D."/>
            <person name="Rehmany A."/>
            <person name="Rougon-Cardoso A."/>
            <person name="Ryden P."/>
            <person name="Torto-Alalibo T."/>
            <person name="Studholme D."/>
            <person name="Wang Y."/>
            <person name="Win J."/>
            <person name="Wood J."/>
            <person name="Clifton S.W."/>
            <person name="Rogers J."/>
            <person name="Van den Ackerveken G."/>
            <person name="Jones J.D."/>
            <person name="McDowell J.M."/>
            <person name="Beynon J."/>
            <person name="Tyler B.M."/>
        </authorList>
    </citation>
    <scope>NUCLEOTIDE SEQUENCE [LARGE SCALE GENOMIC DNA]</scope>
    <source>
        <strain evidence="4">Emoy2</strain>
    </source>
</reference>
<sequence length="331" mass="35938">MAAIVDWRWLYATPNGIVALQELDSNVVTLKQTPRPTDLPIAIRCIVLVTELSLVSGGAFMLLLTSSLIGVLVRSLSHMLLAATANDPVLEDTFVQICETVAFGYGLVAFISFFFRRSKQDLAQRLTGFGWCGVKTSNASVAIHSAAILVLVLLQQQAKVQVLVSWSNVEAAMHQSDGPLATAEIVQNLLLAPVKEELFFRGAVVLVTINRTQSVKWSAAVSAVLFAAIHLANARHVGAQYSVSYMAFQVLWAFLVGLFLALKFAVSGSVVVCLVLHVINNTFALAMSKTTEVSLTQPLVAFSVIAAVVIYCLAITKQLQWLRPVQLKKQL</sequence>
<feature type="transmembrane region" description="Helical" evidence="1">
    <location>
        <begin position="299"/>
        <end position="319"/>
    </location>
</feature>
<evidence type="ECO:0000259" key="2">
    <source>
        <dbReference type="Pfam" id="PF02517"/>
    </source>
</evidence>
<keyword evidence="1" id="KW-1133">Transmembrane helix</keyword>
<dbReference type="InterPro" id="IPR052710">
    <property type="entry name" value="CAAX_protease"/>
</dbReference>
<organism evidence="3 4">
    <name type="scientific">Hyaloperonospora arabidopsidis (strain Emoy2)</name>
    <name type="common">Downy mildew agent</name>
    <name type="synonym">Peronospora arabidopsidis</name>
    <dbReference type="NCBI Taxonomy" id="559515"/>
    <lineage>
        <taxon>Eukaryota</taxon>
        <taxon>Sar</taxon>
        <taxon>Stramenopiles</taxon>
        <taxon>Oomycota</taxon>
        <taxon>Peronosporomycetes</taxon>
        <taxon>Peronosporales</taxon>
        <taxon>Peronosporaceae</taxon>
        <taxon>Hyaloperonospora</taxon>
    </lineage>
</organism>
<dbReference type="InParanoid" id="M4BYM6"/>
<evidence type="ECO:0000313" key="3">
    <source>
        <dbReference type="EnsemblProtists" id="HpaP811674"/>
    </source>
</evidence>